<feature type="domain" description="HTH iclR-type" evidence="4">
    <location>
        <begin position="10"/>
        <end position="71"/>
    </location>
</feature>
<dbReference type="InterPro" id="IPR036388">
    <property type="entry name" value="WH-like_DNA-bd_sf"/>
</dbReference>
<dbReference type="InterPro" id="IPR005471">
    <property type="entry name" value="Tscrpt_reg_IclR_N"/>
</dbReference>
<dbReference type="SUPFAM" id="SSF55781">
    <property type="entry name" value="GAF domain-like"/>
    <property type="match status" value="1"/>
</dbReference>
<dbReference type="InterPro" id="IPR014757">
    <property type="entry name" value="Tscrpt_reg_IclR_C"/>
</dbReference>
<evidence type="ECO:0000256" key="3">
    <source>
        <dbReference type="ARBA" id="ARBA00023163"/>
    </source>
</evidence>
<keyword evidence="2" id="KW-0238">DNA-binding</keyword>
<name>A0A9D1CT51_9FIRM</name>
<dbReference type="PROSITE" id="PS51077">
    <property type="entry name" value="HTH_ICLR"/>
    <property type="match status" value="1"/>
</dbReference>
<evidence type="ECO:0000313" key="6">
    <source>
        <dbReference type="EMBL" id="HIQ78020.1"/>
    </source>
</evidence>
<evidence type="ECO:0000256" key="2">
    <source>
        <dbReference type="ARBA" id="ARBA00023125"/>
    </source>
</evidence>
<dbReference type="Gene3D" id="3.30.450.40">
    <property type="match status" value="1"/>
</dbReference>
<sequence length="250" mass="28072">MAVRGEKEYSQSVDNAIRLLRCFIDKEERGISELSRELDMSKASVSRIVAALERGRFLMQNPDTGRYRLGIGLMFFGELVHERNELARALSPLMHDLAEKYQSTTHLAVISGSDVMIISKVSAGPFVYMRSHVGGKLPPYCTSTGKCLLAFMQPEDARYCLEKLSFCAMTSKTITDMPTLQNELELVRRRGYAVDDEESHEGLYCVGCPVFDAAGHVIAAISVSGRRDYLMERQEEVSSYINGHLIQLKF</sequence>
<feature type="domain" description="IclR-ED" evidence="5">
    <location>
        <begin position="72"/>
        <end position="250"/>
    </location>
</feature>
<dbReference type="GO" id="GO:0003677">
    <property type="term" value="F:DNA binding"/>
    <property type="evidence" value="ECO:0007669"/>
    <property type="project" value="UniProtKB-KW"/>
</dbReference>
<evidence type="ECO:0000256" key="1">
    <source>
        <dbReference type="ARBA" id="ARBA00023015"/>
    </source>
</evidence>
<dbReference type="InterPro" id="IPR050707">
    <property type="entry name" value="HTH_MetabolicPath_Reg"/>
</dbReference>
<dbReference type="SMART" id="SM00346">
    <property type="entry name" value="HTH_ICLR"/>
    <property type="match status" value="1"/>
</dbReference>
<dbReference type="InterPro" id="IPR029016">
    <property type="entry name" value="GAF-like_dom_sf"/>
</dbReference>
<dbReference type="Gene3D" id="1.10.10.10">
    <property type="entry name" value="Winged helix-like DNA-binding domain superfamily/Winged helix DNA-binding domain"/>
    <property type="match status" value="1"/>
</dbReference>
<dbReference type="PANTHER" id="PTHR30136:SF24">
    <property type="entry name" value="HTH-TYPE TRANSCRIPTIONAL REPRESSOR ALLR"/>
    <property type="match status" value="1"/>
</dbReference>
<dbReference type="Pfam" id="PF09339">
    <property type="entry name" value="HTH_IclR"/>
    <property type="match status" value="1"/>
</dbReference>
<keyword evidence="3" id="KW-0804">Transcription</keyword>
<evidence type="ECO:0000313" key="7">
    <source>
        <dbReference type="Proteomes" id="UP000824262"/>
    </source>
</evidence>
<keyword evidence="1" id="KW-0805">Transcription regulation</keyword>
<dbReference type="EMBL" id="DVGA01000026">
    <property type="protein sequence ID" value="HIQ78020.1"/>
    <property type="molecule type" value="Genomic_DNA"/>
</dbReference>
<dbReference type="SUPFAM" id="SSF46785">
    <property type="entry name" value="Winged helix' DNA-binding domain"/>
    <property type="match status" value="1"/>
</dbReference>
<dbReference type="PANTHER" id="PTHR30136">
    <property type="entry name" value="HELIX-TURN-HELIX TRANSCRIPTIONAL REGULATOR, ICLR FAMILY"/>
    <property type="match status" value="1"/>
</dbReference>
<proteinExistence type="predicted"/>
<dbReference type="AlphaFoldDB" id="A0A9D1CT51"/>
<dbReference type="PROSITE" id="PS51078">
    <property type="entry name" value="ICLR_ED"/>
    <property type="match status" value="1"/>
</dbReference>
<reference evidence="6" key="2">
    <citation type="journal article" date="2021" name="PeerJ">
        <title>Extensive microbial diversity within the chicken gut microbiome revealed by metagenomics and culture.</title>
        <authorList>
            <person name="Gilroy R."/>
            <person name="Ravi A."/>
            <person name="Getino M."/>
            <person name="Pursley I."/>
            <person name="Horton D.L."/>
            <person name="Alikhan N.F."/>
            <person name="Baker D."/>
            <person name="Gharbi K."/>
            <person name="Hall N."/>
            <person name="Watson M."/>
            <person name="Adriaenssens E.M."/>
            <person name="Foster-Nyarko E."/>
            <person name="Jarju S."/>
            <person name="Secka A."/>
            <person name="Antonio M."/>
            <person name="Oren A."/>
            <person name="Chaudhuri R.R."/>
            <person name="La Ragione R."/>
            <person name="Hildebrand F."/>
            <person name="Pallen M.J."/>
        </authorList>
    </citation>
    <scope>NUCLEOTIDE SEQUENCE</scope>
    <source>
        <strain evidence="6">ChiBcolR7-354</strain>
    </source>
</reference>
<dbReference type="InterPro" id="IPR036390">
    <property type="entry name" value="WH_DNA-bd_sf"/>
</dbReference>
<evidence type="ECO:0000259" key="4">
    <source>
        <dbReference type="PROSITE" id="PS51077"/>
    </source>
</evidence>
<dbReference type="Pfam" id="PF01614">
    <property type="entry name" value="IclR_C"/>
    <property type="match status" value="1"/>
</dbReference>
<dbReference type="Proteomes" id="UP000824262">
    <property type="component" value="Unassembled WGS sequence"/>
</dbReference>
<accession>A0A9D1CT51</accession>
<gene>
    <name evidence="6" type="ORF">IAB77_02020</name>
</gene>
<dbReference type="GO" id="GO:0003700">
    <property type="term" value="F:DNA-binding transcription factor activity"/>
    <property type="evidence" value="ECO:0007669"/>
    <property type="project" value="TreeGrafter"/>
</dbReference>
<comment type="caution">
    <text evidence="6">The sequence shown here is derived from an EMBL/GenBank/DDBJ whole genome shotgun (WGS) entry which is preliminary data.</text>
</comment>
<organism evidence="6 7">
    <name type="scientific">Candidatus Scatomorpha intestinavium</name>
    <dbReference type="NCBI Taxonomy" id="2840922"/>
    <lineage>
        <taxon>Bacteria</taxon>
        <taxon>Bacillati</taxon>
        <taxon>Bacillota</taxon>
        <taxon>Clostridia</taxon>
        <taxon>Eubacteriales</taxon>
        <taxon>Candidatus Scatomorpha</taxon>
    </lineage>
</organism>
<reference evidence="6" key="1">
    <citation type="submission" date="2020-10" db="EMBL/GenBank/DDBJ databases">
        <authorList>
            <person name="Gilroy R."/>
        </authorList>
    </citation>
    <scope>NUCLEOTIDE SEQUENCE</scope>
    <source>
        <strain evidence="6">ChiBcolR7-354</strain>
    </source>
</reference>
<protein>
    <submittedName>
        <fullName evidence="6">IclR family transcriptional regulator</fullName>
    </submittedName>
</protein>
<evidence type="ECO:0000259" key="5">
    <source>
        <dbReference type="PROSITE" id="PS51078"/>
    </source>
</evidence>
<dbReference type="GO" id="GO:0045892">
    <property type="term" value="P:negative regulation of DNA-templated transcription"/>
    <property type="evidence" value="ECO:0007669"/>
    <property type="project" value="TreeGrafter"/>
</dbReference>